<dbReference type="AlphaFoldDB" id="A0A0F9KT61"/>
<comment type="caution">
    <text evidence="1">The sequence shown here is derived from an EMBL/GenBank/DDBJ whole genome shotgun (WGS) entry which is preliminary data.</text>
</comment>
<protein>
    <submittedName>
        <fullName evidence="1">Uncharacterized protein</fullName>
    </submittedName>
</protein>
<organism evidence="1">
    <name type="scientific">marine sediment metagenome</name>
    <dbReference type="NCBI Taxonomy" id="412755"/>
    <lineage>
        <taxon>unclassified sequences</taxon>
        <taxon>metagenomes</taxon>
        <taxon>ecological metagenomes</taxon>
    </lineage>
</organism>
<accession>A0A0F9KT61</accession>
<dbReference type="EMBL" id="LAZR01008566">
    <property type="protein sequence ID" value="KKM77956.1"/>
    <property type="molecule type" value="Genomic_DNA"/>
</dbReference>
<gene>
    <name evidence="1" type="ORF">LCGC14_1364860</name>
</gene>
<reference evidence="1" key="1">
    <citation type="journal article" date="2015" name="Nature">
        <title>Complex archaea that bridge the gap between prokaryotes and eukaryotes.</title>
        <authorList>
            <person name="Spang A."/>
            <person name="Saw J.H."/>
            <person name="Jorgensen S.L."/>
            <person name="Zaremba-Niedzwiedzka K."/>
            <person name="Martijn J."/>
            <person name="Lind A.E."/>
            <person name="van Eijk R."/>
            <person name="Schleper C."/>
            <person name="Guy L."/>
            <person name="Ettema T.J."/>
        </authorList>
    </citation>
    <scope>NUCLEOTIDE SEQUENCE</scope>
</reference>
<evidence type="ECO:0000313" key="1">
    <source>
        <dbReference type="EMBL" id="KKM77956.1"/>
    </source>
</evidence>
<proteinExistence type="predicted"/>
<name>A0A0F9KT61_9ZZZZ</name>
<sequence>MIVLVTGNIVDVNIIAGDICKTVLLLVRMVTRRGPHRDQ</sequence>